<dbReference type="EMBL" id="AP024086">
    <property type="protein sequence ID" value="BCL59943.1"/>
    <property type="molecule type" value="Genomic_DNA"/>
</dbReference>
<name>A0A8D5JCR0_9BACT</name>
<evidence type="ECO:0000313" key="2">
    <source>
        <dbReference type="Proteomes" id="UP000826725"/>
    </source>
</evidence>
<dbReference type="Proteomes" id="UP000826725">
    <property type="component" value="Chromosome"/>
</dbReference>
<gene>
    <name evidence="1" type="ORF">DGMP_06360</name>
</gene>
<protein>
    <submittedName>
        <fullName evidence="1">Uncharacterized protein</fullName>
    </submittedName>
</protein>
<accession>A0A8D5JCR0</accession>
<organism evidence="1 2">
    <name type="scientific">Desulfomarina profundi</name>
    <dbReference type="NCBI Taxonomy" id="2772557"/>
    <lineage>
        <taxon>Bacteria</taxon>
        <taxon>Pseudomonadati</taxon>
        <taxon>Thermodesulfobacteriota</taxon>
        <taxon>Desulfobulbia</taxon>
        <taxon>Desulfobulbales</taxon>
        <taxon>Desulfobulbaceae</taxon>
        <taxon>Desulfomarina</taxon>
    </lineage>
</organism>
<proteinExistence type="predicted"/>
<dbReference type="AlphaFoldDB" id="A0A8D5JCR0"/>
<evidence type="ECO:0000313" key="1">
    <source>
        <dbReference type="EMBL" id="BCL59943.1"/>
    </source>
</evidence>
<dbReference type="KEGG" id="dbk:DGMP_06360"/>
<sequence length="60" mass="6967">MLATGLTIDEFAKKQGYQKASFYRTIKGTRRSKKIRAIIERTCAHIIKIDWPEPAKEKTE</sequence>
<reference evidence="1" key="1">
    <citation type="submission" date="2020-09" db="EMBL/GenBank/DDBJ databases">
        <title>Desulfogranum mesoprofundum gen. nov., sp. nov., a novel mesophilic, sulfate-reducing chemolithoautotroph isolated from a deep-sea hydrothermal vent chimney in the Suiyo Seamount.</title>
        <authorList>
            <person name="Hashimoto Y."/>
            <person name="Nakagawa S."/>
        </authorList>
    </citation>
    <scope>NUCLEOTIDE SEQUENCE</scope>
    <source>
        <strain evidence="1">KT2</strain>
    </source>
</reference>
<keyword evidence="2" id="KW-1185">Reference proteome</keyword>